<accession>A0AAQ4EQ12</accession>
<organism evidence="1 2">
    <name type="scientific">Amblyomma americanum</name>
    <name type="common">Lone star tick</name>
    <dbReference type="NCBI Taxonomy" id="6943"/>
    <lineage>
        <taxon>Eukaryota</taxon>
        <taxon>Metazoa</taxon>
        <taxon>Ecdysozoa</taxon>
        <taxon>Arthropoda</taxon>
        <taxon>Chelicerata</taxon>
        <taxon>Arachnida</taxon>
        <taxon>Acari</taxon>
        <taxon>Parasitiformes</taxon>
        <taxon>Ixodida</taxon>
        <taxon>Ixodoidea</taxon>
        <taxon>Ixodidae</taxon>
        <taxon>Amblyomminae</taxon>
        <taxon>Amblyomma</taxon>
    </lineage>
</organism>
<dbReference type="Proteomes" id="UP001321473">
    <property type="component" value="Unassembled WGS sequence"/>
</dbReference>
<name>A0AAQ4EQ12_AMBAM</name>
<dbReference type="EMBL" id="JARKHS020012557">
    <property type="protein sequence ID" value="KAK8776807.1"/>
    <property type="molecule type" value="Genomic_DNA"/>
</dbReference>
<evidence type="ECO:0000313" key="2">
    <source>
        <dbReference type="Proteomes" id="UP001321473"/>
    </source>
</evidence>
<sequence>MLAGNAVTQFRGRLLATIAILAICRFEKCFGVVTTAKRPPACVVLLKAVKRVSDSPWLAARRCDFFCRRRYSLR</sequence>
<reference evidence="1 2" key="1">
    <citation type="journal article" date="2023" name="Arcadia Sci">
        <title>De novo assembly of a long-read Amblyomma americanum tick genome.</title>
        <authorList>
            <person name="Chou S."/>
            <person name="Poskanzer K.E."/>
            <person name="Rollins M."/>
            <person name="Thuy-Boun P.S."/>
        </authorList>
    </citation>
    <scope>NUCLEOTIDE SEQUENCE [LARGE SCALE GENOMIC DNA]</scope>
    <source>
        <strain evidence="1">F_SG_1</strain>
        <tissue evidence="1">Salivary glands</tissue>
    </source>
</reference>
<evidence type="ECO:0000313" key="1">
    <source>
        <dbReference type="EMBL" id="KAK8776807.1"/>
    </source>
</evidence>
<keyword evidence="2" id="KW-1185">Reference proteome</keyword>
<proteinExistence type="predicted"/>
<dbReference type="AlphaFoldDB" id="A0AAQ4EQ12"/>
<gene>
    <name evidence="1" type="ORF">V5799_029848</name>
</gene>
<protein>
    <submittedName>
        <fullName evidence="1">Uncharacterized protein</fullName>
    </submittedName>
</protein>
<comment type="caution">
    <text evidence="1">The sequence shown here is derived from an EMBL/GenBank/DDBJ whole genome shotgun (WGS) entry which is preliminary data.</text>
</comment>